<keyword evidence="4" id="KW-1185">Reference proteome</keyword>
<evidence type="ECO:0008006" key="5">
    <source>
        <dbReference type="Google" id="ProtNLM"/>
    </source>
</evidence>
<feature type="compositionally biased region" description="Polar residues" evidence="1">
    <location>
        <begin position="444"/>
        <end position="456"/>
    </location>
</feature>
<keyword evidence="2" id="KW-1133">Transmembrane helix</keyword>
<dbReference type="EMBL" id="BMHF01000006">
    <property type="protein sequence ID" value="GGA35508.1"/>
    <property type="molecule type" value="Genomic_DNA"/>
</dbReference>
<evidence type="ECO:0000313" key="3">
    <source>
        <dbReference type="EMBL" id="GGA35508.1"/>
    </source>
</evidence>
<protein>
    <recommendedName>
        <fullName evidence="5">DUF4129 domain-containing protein</fullName>
    </recommendedName>
</protein>
<sequence length="484" mass="52838">MNPLKPAAHTTQENRATPDSHAIPENHGTSKIHATLAASGVSHPGNPADQSAPPLSASRKRRFSGLGKTLSFSLLEAGAVYPFIVLLTAYAVHQSPLLFLLVLWLAHAAAVLLGIARAQGSMARSRLGTSLLIAAALLLPAAVLGIGLPAVVAAAALLAAAVRGLVAGRKQWLASAPLRLPLIGLGAALVMYITAGQVAVLEPHRTSMYVIAMLVLFMLLLRWNGERVYYASHAQETDLPLFRRILAVNRSLTWVVIVVIAVLGGWRGFGSLILLLRDGLRSLLSFLESDAPPQEPPPMPAEPAQMPNLAGMDEGPARNPLWLEIAGYVVLALIGLLVTALLGFGIYRLIRRWLPERIRRLLRSLAYRLGLLRSIRQMPAEAVDFVDEVERIDRLQTGSRGVRGFMRRRKGFGDEDGNDPRRAYESLIRRAVRKGYTFRPSRTPAENGSSMTSNLAWTERSPEDVQTIIERYNAVRYGRGKPEE</sequence>
<feature type="transmembrane region" description="Helical" evidence="2">
    <location>
        <begin position="252"/>
        <end position="276"/>
    </location>
</feature>
<keyword evidence="2" id="KW-0812">Transmembrane</keyword>
<evidence type="ECO:0000313" key="4">
    <source>
        <dbReference type="Proteomes" id="UP000609323"/>
    </source>
</evidence>
<organism evidence="3 4">
    <name type="scientific">Paenibacillus physcomitrellae</name>
    <dbReference type="NCBI Taxonomy" id="1619311"/>
    <lineage>
        <taxon>Bacteria</taxon>
        <taxon>Bacillati</taxon>
        <taxon>Bacillota</taxon>
        <taxon>Bacilli</taxon>
        <taxon>Bacillales</taxon>
        <taxon>Paenibacillaceae</taxon>
        <taxon>Paenibacillus</taxon>
    </lineage>
</organism>
<evidence type="ECO:0000256" key="2">
    <source>
        <dbReference type="SAM" id="Phobius"/>
    </source>
</evidence>
<dbReference type="RefSeq" id="WP_094094037.1">
    <property type="nucleotide sequence ID" value="NZ_BMHF01000006.1"/>
</dbReference>
<evidence type="ECO:0000256" key="1">
    <source>
        <dbReference type="SAM" id="MobiDB-lite"/>
    </source>
</evidence>
<feature type="transmembrane region" description="Helical" evidence="2">
    <location>
        <begin position="150"/>
        <end position="168"/>
    </location>
</feature>
<reference evidence="4" key="1">
    <citation type="journal article" date="2019" name="Int. J. Syst. Evol. Microbiol.">
        <title>The Global Catalogue of Microorganisms (GCM) 10K type strain sequencing project: providing services to taxonomists for standard genome sequencing and annotation.</title>
        <authorList>
            <consortium name="The Broad Institute Genomics Platform"/>
            <consortium name="The Broad Institute Genome Sequencing Center for Infectious Disease"/>
            <person name="Wu L."/>
            <person name="Ma J."/>
        </authorList>
    </citation>
    <scope>NUCLEOTIDE SEQUENCE [LARGE SCALE GENOMIC DNA]</scope>
    <source>
        <strain evidence="4">CGMCC 1.15044</strain>
    </source>
</reference>
<feature type="region of interest" description="Disordered" evidence="1">
    <location>
        <begin position="439"/>
        <end position="460"/>
    </location>
</feature>
<accession>A0ABQ1G1W9</accession>
<proteinExistence type="predicted"/>
<feature type="transmembrane region" description="Helical" evidence="2">
    <location>
        <begin position="325"/>
        <end position="350"/>
    </location>
</feature>
<gene>
    <name evidence="3" type="ORF">GCM10010917_20910</name>
</gene>
<feature type="region of interest" description="Disordered" evidence="1">
    <location>
        <begin position="1"/>
        <end position="27"/>
    </location>
</feature>
<feature type="transmembrane region" description="Helical" evidence="2">
    <location>
        <begin position="206"/>
        <end position="223"/>
    </location>
</feature>
<name>A0ABQ1G1W9_9BACL</name>
<feature type="transmembrane region" description="Helical" evidence="2">
    <location>
        <begin position="69"/>
        <end position="91"/>
    </location>
</feature>
<feature type="transmembrane region" description="Helical" evidence="2">
    <location>
        <begin position="127"/>
        <end position="144"/>
    </location>
</feature>
<feature type="transmembrane region" description="Helical" evidence="2">
    <location>
        <begin position="180"/>
        <end position="200"/>
    </location>
</feature>
<keyword evidence="2" id="KW-0472">Membrane</keyword>
<feature type="transmembrane region" description="Helical" evidence="2">
    <location>
        <begin position="97"/>
        <end position="115"/>
    </location>
</feature>
<comment type="caution">
    <text evidence="3">The sequence shown here is derived from an EMBL/GenBank/DDBJ whole genome shotgun (WGS) entry which is preliminary data.</text>
</comment>
<dbReference type="Proteomes" id="UP000609323">
    <property type="component" value="Unassembled WGS sequence"/>
</dbReference>
<feature type="region of interest" description="Disordered" evidence="1">
    <location>
        <begin position="291"/>
        <end position="310"/>
    </location>
</feature>